<dbReference type="Proteomes" id="UP000695000">
    <property type="component" value="Unplaced"/>
</dbReference>
<dbReference type="PANTHER" id="PTHR43975">
    <property type="entry name" value="ZGC:101858"/>
    <property type="match status" value="1"/>
</dbReference>
<dbReference type="GeneID" id="108566023"/>
<gene>
    <name evidence="3" type="primary">LOC108566023</name>
</gene>
<dbReference type="SUPFAM" id="SSF51735">
    <property type="entry name" value="NAD(P)-binding Rossmann-fold domains"/>
    <property type="match status" value="1"/>
</dbReference>
<keyword evidence="2" id="KW-1185">Reference proteome</keyword>
<dbReference type="Gene3D" id="3.40.50.720">
    <property type="entry name" value="NAD(P)-binding Rossmann-like Domain"/>
    <property type="match status" value="1"/>
</dbReference>
<dbReference type="InterPro" id="IPR036291">
    <property type="entry name" value="NAD(P)-bd_dom_sf"/>
</dbReference>
<dbReference type="PRINTS" id="PR00080">
    <property type="entry name" value="SDRFAMILY"/>
</dbReference>
<reference evidence="3" key="1">
    <citation type="submission" date="2025-08" db="UniProtKB">
        <authorList>
            <consortium name="RefSeq"/>
        </authorList>
    </citation>
    <scope>IDENTIFICATION</scope>
    <source>
        <tissue evidence="3">Whole Larva</tissue>
    </source>
</reference>
<sequence length="256" mass="27151">MALKLPFAGKVVLITGACSGIGAATAQLFSRSGACLFMCGQNKDNLAAVADKCIQKPETFIGDLTCDDDIRDIIKSTIKTFGKLDVLLNVAGILESGNIENLDLCHYDRTMAINTKAVYHLSSLAAPHLIKTKGCIVSVSSVVGIRSFPNVLAYCMSKAAVDHFTRCAALELGPKQVRVNCVNPGMIVTNLHKSGGMSEEAYEKFKESAKNTHALGRAGQPEEVAAAMHFLASDDASFITGVSLSVDGGKHAMCPR</sequence>
<keyword evidence="1" id="KW-0560">Oxidoreductase</keyword>
<protein>
    <submittedName>
        <fullName evidence="3">3-oxoacyl-[acyl-carrier-protein] reductase FabG-like</fullName>
    </submittedName>
</protein>
<dbReference type="Pfam" id="PF13561">
    <property type="entry name" value="adh_short_C2"/>
    <property type="match status" value="1"/>
</dbReference>
<name>A0ABM1N310_NICVS</name>
<evidence type="ECO:0000313" key="2">
    <source>
        <dbReference type="Proteomes" id="UP000695000"/>
    </source>
</evidence>
<dbReference type="RefSeq" id="XP_017781210.1">
    <property type="nucleotide sequence ID" value="XM_017925721.1"/>
</dbReference>
<dbReference type="InterPro" id="IPR002347">
    <property type="entry name" value="SDR_fam"/>
</dbReference>
<accession>A0ABM1N310</accession>
<organism evidence="2 3">
    <name type="scientific">Nicrophorus vespilloides</name>
    <name type="common">Boreal carrion beetle</name>
    <dbReference type="NCBI Taxonomy" id="110193"/>
    <lineage>
        <taxon>Eukaryota</taxon>
        <taxon>Metazoa</taxon>
        <taxon>Ecdysozoa</taxon>
        <taxon>Arthropoda</taxon>
        <taxon>Hexapoda</taxon>
        <taxon>Insecta</taxon>
        <taxon>Pterygota</taxon>
        <taxon>Neoptera</taxon>
        <taxon>Endopterygota</taxon>
        <taxon>Coleoptera</taxon>
        <taxon>Polyphaga</taxon>
        <taxon>Staphyliniformia</taxon>
        <taxon>Silphidae</taxon>
        <taxon>Nicrophorinae</taxon>
        <taxon>Nicrophorus</taxon>
    </lineage>
</organism>
<dbReference type="PROSITE" id="PS00061">
    <property type="entry name" value="ADH_SHORT"/>
    <property type="match status" value="1"/>
</dbReference>
<dbReference type="PANTHER" id="PTHR43975:SF2">
    <property type="entry name" value="EG:BACR7A4.14 PROTEIN-RELATED"/>
    <property type="match status" value="1"/>
</dbReference>
<dbReference type="InterPro" id="IPR020904">
    <property type="entry name" value="Sc_DH/Rdtase_CS"/>
</dbReference>
<dbReference type="NCBIfam" id="NF005559">
    <property type="entry name" value="PRK07231.1"/>
    <property type="match status" value="1"/>
</dbReference>
<evidence type="ECO:0000256" key="1">
    <source>
        <dbReference type="ARBA" id="ARBA00023002"/>
    </source>
</evidence>
<evidence type="ECO:0000313" key="3">
    <source>
        <dbReference type="RefSeq" id="XP_017781210.1"/>
    </source>
</evidence>
<proteinExistence type="predicted"/>
<dbReference type="PRINTS" id="PR00081">
    <property type="entry name" value="GDHRDH"/>
</dbReference>